<accession>A0AAE0A9W2</accession>
<dbReference type="InterPro" id="IPR039294">
    <property type="entry name" value="EIF1AD"/>
</dbReference>
<dbReference type="GO" id="GO:0005634">
    <property type="term" value="C:nucleus"/>
    <property type="evidence" value="ECO:0007669"/>
    <property type="project" value="TreeGrafter"/>
</dbReference>
<dbReference type="Gene3D" id="2.40.50.140">
    <property type="entry name" value="Nucleic acid-binding proteins"/>
    <property type="match status" value="1"/>
</dbReference>
<dbReference type="AlphaFoldDB" id="A0AAE0A9W2"/>
<keyword evidence="2" id="KW-1185">Reference proteome</keyword>
<organism evidence="1 2">
    <name type="scientific">Dipteronia sinensis</name>
    <dbReference type="NCBI Taxonomy" id="43782"/>
    <lineage>
        <taxon>Eukaryota</taxon>
        <taxon>Viridiplantae</taxon>
        <taxon>Streptophyta</taxon>
        <taxon>Embryophyta</taxon>
        <taxon>Tracheophyta</taxon>
        <taxon>Spermatophyta</taxon>
        <taxon>Magnoliopsida</taxon>
        <taxon>eudicotyledons</taxon>
        <taxon>Gunneridae</taxon>
        <taxon>Pentapetalae</taxon>
        <taxon>rosids</taxon>
        <taxon>malvids</taxon>
        <taxon>Sapindales</taxon>
        <taxon>Sapindaceae</taxon>
        <taxon>Hippocastanoideae</taxon>
        <taxon>Acereae</taxon>
        <taxon>Dipteronia</taxon>
    </lineage>
</organism>
<comment type="caution">
    <text evidence="1">The sequence shown here is derived from an EMBL/GenBank/DDBJ whole genome shotgun (WGS) entry which is preliminary data.</text>
</comment>
<evidence type="ECO:0000313" key="2">
    <source>
        <dbReference type="Proteomes" id="UP001281410"/>
    </source>
</evidence>
<dbReference type="Proteomes" id="UP001281410">
    <property type="component" value="Unassembled WGS sequence"/>
</dbReference>
<name>A0AAE0A9W2_9ROSI</name>
<reference evidence="1" key="1">
    <citation type="journal article" date="2023" name="Plant J.">
        <title>Genome sequences and population genomics provide insights into the demographic history, inbreeding, and mutation load of two 'living fossil' tree species of Dipteronia.</title>
        <authorList>
            <person name="Feng Y."/>
            <person name="Comes H.P."/>
            <person name="Chen J."/>
            <person name="Zhu S."/>
            <person name="Lu R."/>
            <person name="Zhang X."/>
            <person name="Li P."/>
            <person name="Qiu J."/>
            <person name="Olsen K.M."/>
            <person name="Qiu Y."/>
        </authorList>
    </citation>
    <scope>NUCLEOTIDE SEQUENCE</scope>
    <source>
        <strain evidence="1">NBL</strain>
    </source>
</reference>
<dbReference type="InterPro" id="IPR012340">
    <property type="entry name" value="NA-bd_OB-fold"/>
</dbReference>
<dbReference type="PANTHER" id="PTHR21641:SF0">
    <property type="entry name" value="RNA-BINDING PROTEIN EIF1AD-RELATED"/>
    <property type="match status" value="1"/>
</dbReference>
<dbReference type="EMBL" id="JANJYJ010000006">
    <property type="protein sequence ID" value="KAK3206329.1"/>
    <property type="molecule type" value="Genomic_DNA"/>
</dbReference>
<proteinExistence type="predicted"/>
<protein>
    <submittedName>
        <fullName evidence="1">Uncharacterized protein</fullName>
    </submittedName>
</protein>
<sequence>MKRGRKNLKRAAEEQSLTVQDGQSVMQVVSLRGSNLIEVIDAQGMRLLIPRCRFNDEESVMERLEKEKEESLDGNHRIVRQIH</sequence>
<dbReference type="PANTHER" id="PTHR21641">
    <property type="entry name" value="TRANSLATION INITIATION FACTOR-RELATED"/>
    <property type="match status" value="1"/>
</dbReference>
<gene>
    <name evidence="1" type="ORF">Dsin_020375</name>
</gene>
<evidence type="ECO:0000313" key="1">
    <source>
        <dbReference type="EMBL" id="KAK3206329.1"/>
    </source>
</evidence>